<evidence type="ECO:0000256" key="1">
    <source>
        <dbReference type="SAM" id="Coils"/>
    </source>
</evidence>
<protein>
    <submittedName>
        <fullName evidence="2">Uncharacterized protein</fullName>
    </submittedName>
</protein>
<evidence type="ECO:0000313" key="3">
    <source>
        <dbReference type="Proteomes" id="UP000075243"/>
    </source>
</evidence>
<dbReference type="Gramene" id="C.cajan_30884.t">
    <property type="protein sequence ID" value="C.cajan_30884.t.cds1"/>
    <property type="gene ID" value="C.cajan_30884"/>
</dbReference>
<dbReference type="Proteomes" id="UP000075243">
    <property type="component" value="Unassembled WGS sequence"/>
</dbReference>
<dbReference type="AlphaFoldDB" id="A0A151S3S5"/>
<dbReference type="OMA" id="PREQCKE"/>
<evidence type="ECO:0000313" key="2">
    <source>
        <dbReference type="EMBL" id="KYP49470.1"/>
    </source>
</evidence>
<feature type="coiled-coil region" evidence="1">
    <location>
        <begin position="65"/>
        <end position="106"/>
    </location>
</feature>
<reference evidence="2" key="1">
    <citation type="journal article" date="2012" name="Nat. Biotechnol.">
        <title>Draft genome sequence of pigeonpea (Cajanus cajan), an orphan legume crop of resource-poor farmers.</title>
        <authorList>
            <person name="Varshney R.K."/>
            <person name="Chen W."/>
            <person name="Li Y."/>
            <person name="Bharti A.K."/>
            <person name="Saxena R.K."/>
            <person name="Schlueter J.A."/>
            <person name="Donoghue M.T."/>
            <person name="Azam S."/>
            <person name="Fan G."/>
            <person name="Whaley A.M."/>
            <person name="Farmer A.D."/>
            <person name="Sheridan J."/>
            <person name="Iwata A."/>
            <person name="Tuteja R."/>
            <person name="Penmetsa R.V."/>
            <person name="Wu W."/>
            <person name="Upadhyaya H.D."/>
            <person name="Yang S.P."/>
            <person name="Shah T."/>
            <person name="Saxena K.B."/>
            <person name="Michael T."/>
            <person name="McCombie W.R."/>
            <person name="Yang B."/>
            <person name="Zhang G."/>
            <person name="Yang H."/>
            <person name="Wang J."/>
            <person name="Spillane C."/>
            <person name="Cook D.R."/>
            <person name="May G.D."/>
            <person name="Xu X."/>
            <person name="Jackson S.A."/>
        </authorList>
    </citation>
    <scope>NUCLEOTIDE SEQUENCE [LARGE SCALE GENOMIC DNA]</scope>
</reference>
<keyword evidence="3" id="KW-1185">Reference proteome</keyword>
<accession>A0A151S3S5</accession>
<organism evidence="2 3">
    <name type="scientific">Cajanus cajan</name>
    <name type="common">Pigeon pea</name>
    <name type="synonym">Cajanus indicus</name>
    <dbReference type="NCBI Taxonomy" id="3821"/>
    <lineage>
        <taxon>Eukaryota</taxon>
        <taxon>Viridiplantae</taxon>
        <taxon>Streptophyta</taxon>
        <taxon>Embryophyta</taxon>
        <taxon>Tracheophyta</taxon>
        <taxon>Spermatophyta</taxon>
        <taxon>Magnoliopsida</taxon>
        <taxon>eudicotyledons</taxon>
        <taxon>Gunneridae</taxon>
        <taxon>Pentapetalae</taxon>
        <taxon>rosids</taxon>
        <taxon>fabids</taxon>
        <taxon>Fabales</taxon>
        <taxon>Fabaceae</taxon>
        <taxon>Papilionoideae</taxon>
        <taxon>50 kb inversion clade</taxon>
        <taxon>NPAAA clade</taxon>
        <taxon>indigoferoid/millettioid clade</taxon>
        <taxon>Phaseoleae</taxon>
        <taxon>Cajanus</taxon>
    </lineage>
</organism>
<gene>
    <name evidence="2" type="ORF">KK1_028817</name>
</gene>
<proteinExistence type="predicted"/>
<name>A0A151S3S5_CAJCA</name>
<sequence length="110" mass="12903">MNETRTNFKNQEASIRNLENQIGQISRQLSERPPGTFPSDTITNPREQCKEIQLRSGKVLMNEKKSEVEGEKRQGRNDIERVEKNIEEKKSEKNENEINCEKKMREIKGK</sequence>
<dbReference type="EMBL" id="KQ483476">
    <property type="protein sequence ID" value="KYP49470.1"/>
    <property type="molecule type" value="Genomic_DNA"/>
</dbReference>
<feature type="coiled-coil region" evidence="1">
    <location>
        <begin position="1"/>
        <end position="28"/>
    </location>
</feature>
<keyword evidence="1" id="KW-0175">Coiled coil</keyword>